<evidence type="ECO:0000259" key="14">
    <source>
        <dbReference type="PROSITE" id="PS51746"/>
    </source>
</evidence>
<evidence type="ECO:0000256" key="6">
    <source>
        <dbReference type="ARBA" id="ARBA00022801"/>
    </source>
</evidence>
<dbReference type="FunFam" id="3.60.40.10:FF:000004">
    <property type="entry name" value="Probable protein phosphatase 2C 22"/>
    <property type="match status" value="1"/>
</dbReference>
<dbReference type="SMART" id="SM00332">
    <property type="entry name" value="PP2Cc"/>
    <property type="match status" value="1"/>
</dbReference>
<organism evidence="15 16">
    <name type="scientific">Populus alba x Populus x berolinensis</name>
    <dbReference type="NCBI Taxonomy" id="444605"/>
    <lineage>
        <taxon>Eukaryota</taxon>
        <taxon>Viridiplantae</taxon>
        <taxon>Streptophyta</taxon>
        <taxon>Embryophyta</taxon>
        <taxon>Tracheophyta</taxon>
        <taxon>Spermatophyta</taxon>
        <taxon>Magnoliopsida</taxon>
        <taxon>eudicotyledons</taxon>
        <taxon>Gunneridae</taxon>
        <taxon>Pentapetalae</taxon>
        <taxon>rosids</taxon>
        <taxon>fabids</taxon>
        <taxon>Malpighiales</taxon>
        <taxon>Salicaceae</taxon>
        <taxon>Saliceae</taxon>
        <taxon>Populus</taxon>
    </lineage>
</organism>
<dbReference type="InterPro" id="IPR001932">
    <property type="entry name" value="PPM-type_phosphatase-like_dom"/>
</dbReference>
<comment type="cofactor">
    <cofactor evidence="1">
        <name>Mn(2+)</name>
        <dbReference type="ChEBI" id="CHEBI:29035"/>
    </cofactor>
</comment>
<dbReference type="EC" id="3.1.3.16" evidence="4"/>
<keyword evidence="7" id="KW-0460">Magnesium</keyword>
<proteinExistence type="inferred from homology"/>
<dbReference type="GO" id="GO:0046872">
    <property type="term" value="F:metal ion binding"/>
    <property type="evidence" value="ECO:0007669"/>
    <property type="project" value="UniProtKB-KW"/>
</dbReference>
<evidence type="ECO:0000313" key="15">
    <source>
        <dbReference type="EMBL" id="KAJ6957238.1"/>
    </source>
</evidence>
<accession>A0AAD6PQC4</accession>
<dbReference type="SUPFAM" id="SSF81606">
    <property type="entry name" value="PP2C-like"/>
    <property type="match status" value="1"/>
</dbReference>
<protein>
    <recommendedName>
        <fullName evidence="4">protein-serine/threonine phosphatase</fullName>
        <ecNumber evidence="4">3.1.3.16</ecNumber>
    </recommendedName>
</protein>
<evidence type="ECO:0000256" key="2">
    <source>
        <dbReference type="ARBA" id="ARBA00001946"/>
    </source>
</evidence>
<name>A0AAD6PQC4_9ROSI</name>
<comment type="similarity">
    <text evidence="3 12">Belongs to the PP2C family.</text>
</comment>
<evidence type="ECO:0000256" key="5">
    <source>
        <dbReference type="ARBA" id="ARBA00022723"/>
    </source>
</evidence>
<evidence type="ECO:0000256" key="3">
    <source>
        <dbReference type="ARBA" id="ARBA00006702"/>
    </source>
</evidence>
<reference evidence="15 16" key="1">
    <citation type="journal article" date="2023" name="Mol. Ecol. Resour.">
        <title>Chromosome-level genome assembly of a triploid poplar Populus alba 'Berolinensis'.</title>
        <authorList>
            <person name="Chen S."/>
            <person name="Yu Y."/>
            <person name="Wang X."/>
            <person name="Wang S."/>
            <person name="Zhang T."/>
            <person name="Zhou Y."/>
            <person name="He R."/>
            <person name="Meng N."/>
            <person name="Wang Y."/>
            <person name="Liu W."/>
            <person name="Liu Z."/>
            <person name="Liu J."/>
            <person name="Guo Q."/>
            <person name="Huang H."/>
            <person name="Sederoff R.R."/>
            <person name="Wang G."/>
            <person name="Qu G."/>
            <person name="Chen S."/>
        </authorList>
    </citation>
    <scope>NUCLEOTIDE SEQUENCE [LARGE SCALE GENOMIC DNA]</scope>
    <source>
        <strain evidence="15">SC-2020</strain>
    </source>
</reference>
<comment type="cofactor">
    <cofactor evidence="2">
        <name>Mg(2+)</name>
        <dbReference type="ChEBI" id="CHEBI:18420"/>
    </cofactor>
</comment>
<dbReference type="Gene3D" id="3.60.40.10">
    <property type="entry name" value="PPM-type phosphatase domain"/>
    <property type="match status" value="1"/>
</dbReference>
<dbReference type="PANTHER" id="PTHR13832:SF790">
    <property type="entry name" value="PROTEIN PHOSPHATASE 2C 22-RELATED"/>
    <property type="match status" value="1"/>
</dbReference>
<dbReference type="Proteomes" id="UP001164929">
    <property type="component" value="Chromosome 18"/>
</dbReference>
<dbReference type="PROSITE" id="PS51746">
    <property type="entry name" value="PPM_2"/>
    <property type="match status" value="1"/>
</dbReference>
<evidence type="ECO:0000256" key="9">
    <source>
        <dbReference type="ARBA" id="ARBA00023211"/>
    </source>
</evidence>
<evidence type="ECO:0000256" key="11">
    <source>
        <dbReference type="ARBA" id="ARBA00048336"/>
    </source>
</evidence>
<dbReference type="InterPro" id="IPR000222">
    <property type="entry name" value="PP2C_BS"/>
</dbReference>
<feature type="region of interest" description="Disordered" evidence="13">
    <location>
        <begin position="1"/>
        <end position="23"/>
    </location>
</feature>
<keyword evidence="16" id="KW-1185">Reference proteome</keyword>
<dbReference type="EMBL" id="JAQIZT010000018">
    <property type="protein sequence ID" value="KAJ6957238.1"/>
    <property type="molecule type" value="Genomic_DNA"/>
</dbReference>
<sequence>MEGNNGSSSENSSRPPIPLSASTTTTSCRQCFSIDRVPVSCKKTLVRHQSLVKTKTLDISVKPQLGAENHDAAFIPIIRSGACADIGFRSSMEDVYICADNFMSDYGLKNANDGPNSFYGVFDGHGGKHAADFACYHLPRLIAEDEDFPMEVERVVTSAFLQTDSAFAKACSLDAALASGTTALAALVVGRLLVVANAGDCRAVLCRRGNAIDMSNDHKPMCSKERKRIEASGGYIYDGYLNGLLNVARALGDWHMEGLKGDGSDGGPLSAEPELMTRQLTEEDEFLIIGCDGIWDVFRSQNAVDFARRRLQEHNDPVMCSKDLVDEALKRESGDNLAVIVVCFQSDPPPNLVAPRPRVHRSISAEGLRELQSFLDDLAK</sequence>
<evidence type="ECO:0000313" key="16">
    <source>
        <dbReference type="Proteomes" id="UP001164929"/>
    </source>
</evidence>
<dbReference type="AlphaFoldDB" id="A0AAD6PQC4"/>
<gene>
    <name evidence="15" type="ORF">NC653_039233</name>
</gene>
<keyword evidence="6 12" id="KW-0378">Hydrolase</keyword>
<dbReference type="InterPro" id="IPR036457">
    <property type="entry name" value="PPM-type-like_dom_sf"/>
</dbReference>
<dbReference type="Pfam" id="PF00481">
    <property type="entry name" value="PP2C"/>
    <property type="match status" value="1"/>
</dbReference>
<keyword evidence="8 12" id="KW-0904">Protein phosphatase</keyword>
<dbReference type="InterPro" id="IPR015655">
    <property type="entry name" value="PP2C"/>
</dbReference>
<evidence type="ECO:0000256" key="1">
    <source>
        <dbReference type="ARBA" id="ARBA00001936"/>
    </source>
</evidence>
<evidence type="ECO:0000256" key="13">
    <source>
        <dbReference type="SAM" id="MobiDB-lite"/>
    </source>
</evidence>
<dbReference type="GO" id="GO:0005737">
    <property type="term" value="C:cytoplasm"/>
    <property type="evidence" value="ECO:0007669"/>
    <property type="project" value="UniProtKB-ARBA"/>
</dbReference>
<evidence type="ECO:0000256" key="7">
    <source>
        <dbReference type="ARBA" id="ARBA00022842"/>
    </source>
</evidence>
<feature type="compositionally biased region" description="Low complexity" evidence="13">
    <location>
        <begin position="1"/>
        <end position="13"/>
    </location>
</feature>
<dbReference type="CDD" id="cd00143">
    <property type="entry name" value="PP2Cc"/>
    <property type="match status" value="1"/>
</dbReference>
<dbReference type="GO" id="GO:0005634">
    <property type="term" value="C:nucleus"/>
    <property type="evidence" value="ECO:0007669"/>
    <property type="project" value="UniProtKB-ARBA"/>
</dbReference>
<comment type="caution">
    <text evidence="15">The sequence shown here is derived from an EMBL/GenBank/DDBJ whole genome shotgun (WGS) entry which is preliminary data.</text>
</comment>
<keyword evidence="9" id="KW-0464">Manganese</keyword>
<comment type="catalytic activity">
    <reaction evidence="10">
        <text>O-phospho-L-seryl-[protein] + H2O = L-seryl-[protein] + phosphate</text>
        <dbReference type="Rhea" id="RHEA:20629"/>
        <dbReference type="Rhea" id="RHEA-COMP:9863"/>
        <dbReference type="Rhea" id="RHEA-COMP:11604"/>
        <dbReference type="ChEBI" id="CHEBI:15377"/>
        <dbReference type="ChEBI" id="CHEBI:29999"/>
        <dbReference type="ChEBI" id="CHEBI:43474"/>
        <dbReference type="ChEBI" id="CHEBI:83421"/>
        <dbReference type="EC" id="3.1.3.16"/>
    </reaction>
</comment>
<dbReference type="PROSITE" id="PS01032">
    <property type="entry name" value="PPM_1"/>
    <property type="match status" value="1"/>
</dbReference>
<comment type="catalytic activity">
    <reaction evidence="11">
        <text>O-phospho-L-threonyl-[protein] + H2O = L-threonyl-[protein] + phosphate</text>
        <dbReference type="Rhea" id="RHEA:47004"/>
        <dbReference type="Rhea" id="RHEA-COMP:11060"/>
        <dbReference type="Rhea" id="RHEA-COMP:11605"/>
        <dbReference type="ChEBI" id="CHEBI:15377"/>
        <dbReference type="ChEBI" id="CHEBI:30013"/>
        <dbReference type="ChEBI" id="CHEBI:43474"/>
        <dbReference type="ChEBI" id="CHEBI:61977"/>
        <dbReference type="EC" id="3.1.3.16"/>
    </reaction>
</comment>
<dbReference type="GO" id="GO:0004722">
    <property type="term" value="F:protein serine/threonine phosphatase activity"/>
    <property type="evidence" value="ECO:0007669"/>
    <property type="project" value="UniProtKB-EC"/>
</dbReference>
<feature type="domain" description="PPM-type phosphatase" evidence="14">
    <location>
        <begin position="79"/>
        <end position="344"/>
    </location>
</feature>
<evidence type="ECO:0000256" key="8">
    <source>
        <dbReference type="ARBA" id="ARBA00022912"/>
    </source>
</evidence>
<evidence type="ECO:0000256" key="4">
    <source>
        <dbReference type="ARBA" id="ARBA00013081"/>
    </source>
</evidence>
<evidence type="ECO:0000256" key="10">
    <source>
        <dbReference type="ARBA" id="ARBA00047761"/>
    </source>
</evidence>
<dbReference type="PANTHER" id="PTHR13832">
    <property type="entry name" value="PROTEIN PHOSPHATASE 2C"/>
    <property type="match status" value="1"/>
</dbReference>
<keyword evidence="5" id="KW-0479">Metal-binding</keyword>
<evidence type="ECO:0000256" key="12">
    <source>
        <dbReference type="RuleBase" id="RU003465"/>
    </source>
</evidence>